<evidence type="ECO:0000256" key="1">
    <source>
        <dbReference type="ARBA" id="ARBA00005636"/>
    </source>
</evidence>
<dbReference type="InterPro" id="IPR005880">
    <property type="entry name" value="Ribosomal_uL2_bac/org-type"/>
</dbReference>
<sequence>MPIKIYKPTSEGRRQMTGVDFSVLTKSYPEKSLTFGRKKTSARNNMGRITVRHHGGGHKQLYRLVDFKQNKYNVSGRVASIEYDPNRTAFIALIVYKDGEKRYILAPKDLKVGSIVIASENTPLTIGNRLMLKNIPVGTFIHNVEFFPGKGGQLARSAGNSIQVMAQEGGYTHLLLPSSEIRKVQDSGYASIGTLSNSEWNTITIGKAGRSRWLGIRPTVRGSAMNPVDHPYGGGEGRALRGTRRPKTKWGKITGGRKTRKKNKRSNTFIIRRRKK</sequence>
<keyword evidence="5" id="KW-0699">rRNA-binding</keyword>
<evidence type="ECO:0000256" key="6">
    <source>
        <dbReference type="SAM" id="MobiDB-lite"/>
    </source>
</evidence>
<dbReference type="NCBIfam" id="TIGR01171">
    <property type="entry name" value="rplB_bact"/>
    <property type="match status" value="1"/>
</dbReference>
<evidence type="ECO:0000256" key="3">
    <source>
        <dbReference type="ARBA" id="ARBA00023274"/>
    </source>
</evidence>
<keyword evidence="5" id="KW-0694">RNA-binding</keyword>
<feature type="domain" description="Large ribosomal subunit protein uL2 C-terminal" evidence="7">
    <location>
        <begin position="124"/>
        <end position="253"/>
    </location>
</feature>
<dbReference type="GO" id="GO:0019843">
    <property type="term" value="F:rRNA binding"/>
    <property type="evidence" value="ECO:0007669"/>
    <property type="project" value="UniProtKB-UniRule"/>
</dbReference>
<evidence type="ECO:0000259" key="7">
    <source>
        <dbReference type="SMART" id="SM01382"/>
    </source>
</evidence>
<dbReference type="InterPro" id="IPR002171">
    <property type="entry name" value="Ribosomal_uL2"/>
</dbReference>
<dbReference type="InterPro" id="IPR014722">
    <property type="entry name" value="Rib_uL2_dom2"/>
</dbReference>
<dbReference type="GO" id="GO:0016740">
    <property type="term" value="F:transferase activity"/>
    <property type="evidence" value="ECO:0007669"/>
    <property type="project" value="InterPro"/>
</dbReference>
<accession>A0A0G0LJF3</accession>
<comment type="caution">
    <text evidence="9">The sequence shown here is derived from an EMBL/GenBank/DDBJ whole genome shotgun (WGS) entry which is preliminary data.</text>
</comment>
<dbReference type="AlphaFoldDB" id="A0A0G0LJF3"/>
<dbReference type="Pfam" id="PF00181">
    <property type="entry name" value="Ribosomal_L2_N"/>
    <property type="match status" value="1"/>
</dbReference>
<dbReference type="SMART" id="SM01383">
    <property type="entry name" value="Ribosomal_L2"/>
    <property type="match status" value="1"/>
</dbReference>
<dbReference type="InterPro" id="IPR022666">
    <property type="entry name" value="Ribosomal_uL2_RNA-bd_dom"/>
</dbReference>
<evidence type="ECO:0000313" key="9">
    <source>
        <dbReference type="EMBL" id="KKQ91142.1"/>
    </source>
</evidence>
<dbReference type="FunFam" id="2.40.50.140:FF:000003">
    <property type="entry name" value="50S ribosomal protein L2"/>
    <property type="match status" value="1"/>
</dbReference>
<dbReference type="FunFam" id="2.30.30.30:FF:000001">
    <property type="entry name" value="50S ribosomal protein L2"/>
    <property type="match status" value="1"/>
</dbReference>
<dbReference type="SMART" id="SM01382">
    <property type="entry name" value="Ribosomal_L2_C"/>
    <property type="match status" value="1"/>
</dbReference>
<keyword evidence="2 5" id="KW-0689">Ribosomal protein</keyword>
<organism evidence="9 10">
    <name type="scientific">Candidatus Azambacteria bacterium GW2011_GWA2_39_10</name>
    <dbReference type="NCBI Taxonomy" id="1618611"/>
    <lineage>
        <taxon>Bacteria</taxon>
        <taxon>Candidatus Azamiibacteriota</taxon>
    </lineage>
</organism>
<dbReference type="GO" id="GO:0002181">
    <property type="term" value="P:cytoplasmic translation"/>
    <property type="evidence" value="ECO:0007669"/>
    <property type="project" value="TreeGrafter"/>
</dbReference>
<evidence type="ECO:0000256" key="2">
    <source>
        <dbReference type="ARBA" id="ARBA00022980"/>
    </source>
</evidence>
<dbReference type="GO" id="GO:0003735">
    <property type="term" value="F:structural constituent of ribosome"/>
    <property type="evidence" value="ECO:0007669"/>
    <property type="project" value="InterPro"/>
</dbReference>
<dbReference type="InterPro" id="IPR014726">
    <property type="entry name" value="Ribosomal_uL2_dom3"/>
</dbReference>
<feature type="region of interest" description="Disordered" evidence="6">
    <location>
        <begin position="225"/>
        <end position="249"/>
    </location>
</feature>
<evidence type="ECO:0000256" key="4">
    <source>
        <dbReference type="ARBA" id="ARBA00035242"/>
    </source>
</evidence>
<dbReference type="SUPFAM" id="SSF50104">
    <property type="entry name" value="Translation proteins SH3-like domain"/>
    <property type="match status" value="1"/>
</dbReference>
<dbReference type="SUPFAM" id="SSF50249">
    <property type="entry name" value="Nucleic acid-binding proteins"/>
    <property type="match status" value="1"/>
</dbReference>
<comment type="similarity">
    <text evidence="1 5">Belongs to the universal ribosomal protein uL2 family.</text>
</comment>
<dbReference type="EMBL" id="LBVT01000023">
    <property type="protein sequence ID" value="KKQ91142.1"/>
    <property type="molecule type" value="Genomic_DNA"/>
</dbReference>
<protein>
    <recommendedName>
        <fullName evidence="4 5">Large ribosomal subunit protein uL2</fullName>
    </recommendedName>
</protein>
<dbReference type="PROSITE" id="PS00467">
    <property type="entry name" value="RIBOSOMAL_L2"/>
    <property type="match status" value="1"/>
</dbReference>
<dbReference type="InterPro" id="IPR008991">
    <property type="entry name" value="Translation_prot_SH3-like_sf"/>
</dbReference>
<dbReference type="InterPro" id="IPR012340">
    <property type="entry name" value="NA-bd_OB-fold"/>
</dbReference>
<dbReference type="Gene3D" id="4.10.950.10">
    <property type="entry name" value="Ribosomal protein L2, domain 3"/>
    <property type="match status" value="1"/>
</dbReference>
<dbReference type="PATRIC" id="fig|1618611.3.peg.265"/>
<proteinExistence type="inferred from homology"/>
<dbReference type="GO" id="GO:0015934">
    <property type="term" value="C:large ribosomal subunit"/>
    <property type="evidence" value="ECO:0007669"/>
    <property type="project" value="InterPro"/>
</dbReference>
<dbReference type="InterPro" id="IPR022669">
    <property type="entry name" value="Ribosomal_uL2_C"/>
</dbReference>
<feature type="domain" description="Large ribosomal subunit protein uL2 RNA-binding" evidence="8">
    <location>
        <begin position="42"/>
        <end position="118"/>
    </location>
</feature>
<dbReference type="PANTHER" id="PTHR13691:SF5">
    <property type="entry name" value="LARGE RIBOSOMAL SUBUNIT PROTEIN UL2M"/>
    <property type="match status" value="1"/>
</dbReference>
<dbReference type="FunFam" id="4.10.950.10:FF:000001">
    <property type="entry name" value="50S ribosomal protein L2"/>
    <property type="match status" value="1"/>
</dbReference>
<comment type="function">
    <text evidence="5">One of the primary rRNA binding proteins. Required for association of the 30S and 50S subunits to form the 70S ribosome, for tRNA binding and peptide bond formation. It has been suggested to have peptidyltransferase activity; this is somewhat controversial. Makes several contacts with the 16S rRNA in the 70S ribosome.</text>
</comment>
<dbReference type="HAMAP" id="MF_01320_B">
    <property type="entry name" value="Ribosomal_uL2_B"/>
    <property type="match status" value="1"/>
</dbReference>
<name>A0A0G0LJF3_9BACT</name>
<reference evidence="9 10" key="1">
    <citation type="journal article" date="2015" name="Nature">
        <title>rRNA introns, odd ribosomes, and small enigmatic genomes across a large radiation of phyla.</title>
        <authorList>
            <person name="Brown C.T."/>
            <person name="Hug L.A."/>
            <person name="Thomas B.C."/>
            <person name="Sharon I."/>
            <person name="Castelle C.J."/>
            <person name="Singh A."/>
            <person name="Wilkins M.J."/>
            <person name="Williams K.H."/>
            <person name="Banfield J.F."/>
        </authorList>
    </citation>
    <scope>NUCLEOTIDE SEQUENCE [LARGE SCALE GENOMIC DNA]</scope>
</reference>
<evidence type="ECO:0000256" key="5">
    <source>
        <dbReference type="HAMAP-Rule" id="MF_01320"/>
    </source>
</evidence>
<dbReference type="Gene3D" id="2.30.30.30">
    <property type="match status" value="1"/>
</dbReference>
<dbReference type="Gene3D" id="2.40.50.140">
    <property type="entry name" value="Nucleic acid-binding proteins"/>
    <property type="match status" value="1"/>
</dbReference>
<comment type="subunit">
    <text evidence="5">Part of the 50S ribosomal subunit. Forms a bridge to the 30S subunit in the 70S ribosome.</text>
</comment>
<gene>
    <name evidence="5" type="primary">rplB</name>
    <name evidence="9" type="ORF">UT16_C0023G0002</name>
</gene>
<dbReference type="PANTHER" id="PTHR13691">
    <property type="entry name" value="RIBOSOMAL PROTEIN L2"/>
    <property type="match status" value="1"/>
</dbReference>
<dbReference type="Pfam" id="PF03947">
    <property type="entry name" value="Ribosomal_L2_C"/>
    <property type="match status" value="1"/>
</dbReference>
<evidence type="ECO:0000259" key="8">
    <source>
        <dbReference type="SMART" id="SM01383"/>
    </source>
</evidence>
<dbReference type="InterPro" id="IPR022671">
    <property type="entry name" value="Ribosomal_uL2_CS"/>
</dbReference>
<evidence type="ECO:0000313" key="10">
    <source>
        <dbReference type="Proteomes" id="UP000034706"/>
    </source>
</evidence>
<dbReference type="Proteomes" id="UP000034706">
    <property type="component" value="Unassembled WGS sequence"/>
</dbReference>
<dbReference type="PIRSF" id="PIRSF002158">
    <property type="entry name" value="Ribosomal_L2"/>
    <property type="match status" value="1"/>
</dbReference>
<keyword evidence="3 5" id="KW-0687">Ribonucleoprotein</keyword>